<dbReference type="InterPro" id="IPR019887">
    <property type="entry name" value="Tscrpt_reg_AsnC/Lrp_C"/>
</dbReference>
<dbReference type="Pfam" id="PF13412">
    <property type="entry name" value="HTH_24"/>
    <property type="match status" value="1"/>
</dbReference>
<dbReference type="InterPro" id="IPR019888">
    <property type="entry name" value="Tscrpt_reg_AsnC-like"/>
</dbReference>
<protein>
    <submittedName>
        <fullName evidence="5">Lrp/AsnC family transcriptional regulator</fullName>
    </submittedName>
</protein>
<dbReference type="Proteomes" id="UP001171606">
    <property type="component" value="Unassembled WGS sequence"/>
</dbReference>
<evidence type="ECO:0000256" key="2">
    <source>
        <dbReference type="ARBA" id="ARBA00023125"/>
    </source>
</evidence>
<dbReference type="InterPro" id="IPR036390">
    <property type="entry name" value="WH_DNA-bd_sf"/>
</dbReference>
<organism evidence="5 6">
    <name type="scientific">Burkholderia metallica</name>
    <dbReference type="NCBI Taxonomy" id="488729"/>
    <lineage>
        <taxon>Bacteria</taxon>
        <taxon>Pseudomonadati</taxon>
        <taxon>Pseudomonadota</taxon>
        <taxon>Betaproteobacteria</taxon>
        <taxon>Burkholderiales</taxon>
        <taxon>Burkholderiaceae</taxon>
        <taxon>Burkholderia</taxon>
        <taxon>Burkholderia cepacia complex</taxon>
    </lineage>
</organism>
<keyword evidence="6" id="KW-1185">Reference proteome</keyword>
<dbReference type="Gene3D" id="1.10.10.10">
    <property type="entry name" value="Winged helix-like DNA-binding domain superfamily/Winged helix DNA-binding domain"/>
    <property type="match status" value="1"/>
</dbReference>
<dbReference type="RefSeq" id="WP_301755327.1">
    <property type="nucleotide sequence ID" value="NZ_JAUJSQ010000003.1"/>
</dbReference>
<name>A0ABT8P9X9_9BURK</name>
<evidence type="ECO:0000256" key="1">
    <source>
        <dbReference type="ARBA" id="ARBA00023015"/>
    </source>
</evidence>
<reference evidence="5" key="1">
    <citation type="submission" date="2023-07" db="EMBL/GenBank/DDBJ databases">
        <title>A collection of bacterial strains from the Burkholderia cepacia Research Laboratory and Repository.</title>
        <authorList>
            <person name="Lipuma J."/>
            <person name="Spilker T."/>
            <person name="Caverly L."/>
        </authorList>
    </citation>
    <scope>NUCLEOTIDE SEQUENCE</scope>
    <source>
        <strain evidence="5">AU42020</strain>
    </source>
</reference>
<dbReference type="SUPFAM" id="SSF54909">
    <property type="entry name" value="Dimeric alpha+beta barrel"/>
    <property type="match status" value="1"/>
</dbReference>
<proteinExistence type="predicted"/>
<dbReference type="PRINTS" id="PR00033">
    <property type="entry name" value="HTHASNC"/>
</dbReference>
<keyword evidence="3" id="KW-0804">Transcription</keyword>
<evidence type="ECO:0000313" key="6">
    <source>
        <dbReference type="Proteomes" id="UP001171606"/>
    </source>
</evidence>
<evidence type="ECO:0000259" key="4">
    <source>
        <dbReference type="PROSITE" id="PS50956"/>
    </source>
</evidence>
<evidence type="ECO:0000313" key="5">
    <source>
        <dbReference type="EMBL" id="MDN7931905.1"/>
    </source>
</evidence>
<comment type="caution">
    <text evidence="5">The sequence shown here is derived from an EMBL/GenBank/DDBJ whole genome shotgun (WGS) entry which is preliminary data.</text>
</comment>
<dbReference type="InterPro" id="IPR000485">
    <property type="entry name" value="AsnC-type_HTH_dom"/>
</dbReference>
<sequence>MKRGLDRVDTKILSLLTEKARLSHNDIAMSVNLSRNAVRLRIERLERDGYIRGYTIRHGSPEADSAPIRALMFIYRKNRMRGGDVIAYVRTVPEVVACDVMSGELDVLLHIEATSPERIHKLWEEVAALQGVLDTVTSFVLTRSKDSRSCRTDMVPT</sequence>
<feature type="domain" description="HTH asnC-type" evidence="4">
    <location>
        <begin position="5"/>
        <end position="57"/>
    </location>
</feature>
<dbReference type="SUPFAM" id="SSF46785">
    <property type="entry name" value="Winged helix' DNA-binding domain"/>
    <property type="match status" value="1"/>
</dbReference>
<dbReference type="InterPro" id="IPR036388">
    <property type="entry name" value="WH-like_DNA-bd_sf"/>
</dbReference>
<evidence type="ECO:0000256" key="3">
    <source>
        <dbReference type="ARBA" id="ARBA00023163"/>
    </source>
</evidence>
<keyword evidence="1" id="KW-0805">Transcription regulation</keyword>
<keyword evidence="2" id="KW-0238">DNA-binding</keyword>
<dbReference type="InterPro" id="IPR011008">
    <property type="entry name" value="Dimeric_a/b-barrel"/>
</dbReference>
<gene>
    <name evidence="5" type="ORF">QZM52_11470</name>
</gene>
<dbReference type="Gene3D" id="3.30.70.920">
    <property type="match status" value="1"/>
</dbReference>
<dbReference type="PROSITE" id="PS50956">
    <property type="entry name" value="HTH_ASNC_2"/>
    <property type="match status" value="1"/>
</dbReference>
<dbReference type="PANTHER" id="PTHR30154:SF34">
    <property type="entry name" value="TRANSCRIPTIONAL REGULATOR AZLB"/>
    <property type="match status" value="1"/>
</dbReference>
<dbReference type="EMBL" id="JAUJSQ010000003">
    <property type="protein sequence ID" value="MDN7931905.1"/>
    <property type="molecule type" value="Genomic_DNA"/>
</dbReference>
<dbReference type="PROSITE" id="PS00519">
    <property type="entry name" value="HTH_ASNC_1"/>
    <property type="match status" value="1"/>
</dbReference>
<accession>A0ABT8P9X9</accession>
<dbReference type="SMART" id="SM00344">
    <property type="entry name" value="HTH_ASNC"/>
    <property type="match status" value="1"/>
</dbReference>
<dbReference type="InterPro" id="IPR019885">
    <property type="entry name" value="Tscrpt_reg_HTH_AsnC-type_CS"/>
</dbReference>
<dbReference type="Pfam" id="PF01037">
    <property type="entry name" value="AsnC_trans_reg"/>
    <property type="match status" value="1"/>
</dbReference>
<dbReference type="PANTHER" id="PTHR30154">
    <property type="entry name" value="LEUCINE-RESPONSIVE REGULATORY PROTEIN"/>
    <property type="match status" value="1"/>
</dbReference>